<dbReference type="RefSeq" id="XP_042927245.1">
    <property type="nucleotide sequence ID" value="XM_043059615.1"/>
</dbReference>
<name>A0A2K3E1S7_CHLRE</name>
<accession>A0A2K3E1S7</accession>
<evidence type="ECO:0000313" key="1">
    <source>
        <dbReference type="EMBL" id="PNW86770.1"/>
    </source>
</evidence>
<dbReference type="EMBL" id="CM008963">
    <property type="protein sequence ID" value="PNW86770.1"/>
    <property type="molecule type" value="Genomic_DNA"/>
</dbReference>
<keyword evidence="2" id="KW-1185">Reference proteome</keyword>
<dbReference type="KEGG" id="cre:CHLRE_02g095153v5"/>
<dbReference type="AlphaFoldDB" id="A0A2K3E1S7"/>
<protein>
    <submittedName>
        <fullName evidence="1">Uncharacterized protein</fullName>
    </submittedName>
</protein>
<dbReference type="Gramene" id="PNW86770">
    <property type="protein sequence ID" value="PNW86770"/>
    <property type="gene ID" value="CHLRE_02g095153v5"/>
</dbReference>
<sequence>MSLPFGIVDIGLAAAKPEETPENGECAFHAIATWMSRTSTLATYLELMVLELLEA</sequence>
<organism evidence="1 2">
    <name type="scientific">Chlamydomonas reinhardtii</name>
    <name type="common">Chlamydomonas smithii</name>
    <dbReference type="NCBI Taxonomy" id="3055"/>
    <lineage>
        <taxon>Eukaryota</taxon>
        <taxon>Viridiplantae</taxon>
        <taxon>Chlorophyta</taxon>
        <taxon>core chlorophytes</taxon>
        <taxon>Chlorophyceae</taxon>
        <taxon>CS clade</taxon>
        <taxon>Chlamydomonadales</taxon>
        <taxon>Chlamydomonadaceae</taxon>
        <taxon>Chlamydomonas</taxon>
    </lineage>
</organism>
<gene>
    <name evidence="1" type="ORF">CHLRE_02g095153v5</name>
</gene>
<evidence type="ECO:0000313" key="2">
    <source>
        <dbReference type="Proteomes" id="UP000006906"/>
    </source>
</evidence>
<dbReference type="Proteomes" id="UP000006906">
    <property type="component" value="Chromosome 2"/>
</dbReference>
<dbReference type="InParanoid" id="A0A2K3E1S7"/>
<dbReference type="GeneID" id="66052382"/>
<reference evidence="1 2" key="1">
    <citation type="journal article" date="2007" name="Science">
        <title>The Chlamydomonas genome reveals the evolution of key animal and plant functions.</title>
        <authorList>
            <person name="Merchant S.S."/>
            <person name="Prochnik S.E."/>
            <person name="Vallon O."/>
            <person name="Harris E.H."/>
            <person name="Karpowicz S.J."/>
            <person name="Witman G.B."/>
            <person name="Terry A."/>
            <person name="Salamov A."/>
            <person name="Fritz-Laylin L.K."/>
            <person name="Marechal-Drouard L."/>
            <person name="Marshall W.F."/>
            <person name="Qu L.H."/>
            <person name="Nelson D.R."/>
            <person name="Sanderfoot A.A."/>
            <person name="Spalding M.H."/>
            <person name="Kapitonov V.V."/>
            <person name="Ren Q."/>
            <person name="Ferris P."/>
            <person name="Lindquist E."/>
            <person name="Shapiro H."/>
            <person name="Lucas S.M."/>
            <person name="Grimwood J."/>
            <person name="Schmutz J."/>
            <person name="Cardol P."/>
            <person name="Cerutti H."/>
            <person name="Chanfreau G."/>
            <person name="Chen C.L."/>
            <person name="Cognat V."/>
            <person name="Croft M.T."/>
            <person name="Dent R."/>
            <person name="Dutcher S."/>
            <person name="Fernandez E."/>
            <person name="Fukuzawa H."/>
            <person name="Gonzalez-Ballester D."/>
            <person name="Gonzalez-Halphen D."/>
            <person name="Hallmann A."/>
            <person name="Hanikenne M."/>
            <person name="Hippler M."/>
            <person name="Inwood W."/>
            <person name="Jabbari K."/>
            <person name="Kalanon M."/>
            <person name="Kuras R."/>
            <person name="Lefebvre P.A."/>
            <person name="Lemaire S.D."/>
            <person name="Lobanov A.V."/>
            <person name="Lohr M."/>
            <person name="Manuell A."/>
            <person name="Meier I."/>
            <person name="Mets L."/>
            <person name="Mittag M."/>
            <person name="Mittelmeier T."/>
            <person name="Moroney J.V."/>
            <person name="Moseley J."/>
            <person name="Napoli C."/>
            <person name="Nedelcu A.M."/>
            <person name="Niyogi K."/>
            <person name="Novoselov S.V."/>
            <person name="Paulsen I.T."/>
            <person name="Pazour G."/>
            <person name="Purton S."/>
            <person name="Ral J.P."/>
            <person name="Riano-Pachon D.M."/>
            <person name="Riekhof W."/>
            <person name="Rymarquis L."/>
            <person name="Schroda M."/>
            <person name="Stern D."/>
            <person name="Umen J."/>
            <person name="Willows R."/>
            <person name="Wilson N."/>
            <person name="Zimmer S.L."/>
            <person name="Allmer J."/>
            <person name="Balk J."/>
            <person name="Bisova K."/>
            <person name="Chen C.J."/>
            <person name="Elias M."/>
            <person name="Gendler K."/>
            <person name="Hauser C."/>
            <person name="Lamb M.R."/>
            <person name="Ledford H."/>
            <person name="Long J.C."/>
            <person name="Minagawa J."/>
            <person name="Page M.D."/>
            <person name="Pan J."/>
            <person name="Pootakham W."/>
            <person name="Roje S."/>
            <person name="Rose A."/>
            <person name="Stahlberg E."/>
            <person name="Terauchi A.M."/>
            <person name="Yang P."/>
            <person name="Ball S."/>
            <person name="Bowler C."/>
            <person name="Dieckmann C.L."/>
            <person name="Gladyshev V.N."/>
            <person name="Green P."/>
            <person name="Jorgensen R."/>
            <person name="Mayfield S."/>
            <person name="Mueller-Roeber B."/>
            <person name="Rajamani S."/>
            <person name="Sayre R.T."/>
            <person name="Brokstein P."/>
            <person name="Dubchak I."/>
            <person name="Goodstein D."/>
            <person name="Hornick L."/>
            <person name="Huang Y.W."/>
            <person name="Jhaveri J."/>
            <person name="Luo Y."/>
            <person name="Martinez D."/>
            <person name="Ngau W.C."/>
            <person name="Otillar B."/>
            <person name="Poliakov A."/>
            <person name="Porter A."/>
            <person name="Szajkowski L."/>
            <person name="Werner G."/>
            <person name="Zhou K."/>
            <person name="Grigoriev I.V."/>
            <person name="Rokhsar D.S."/>
            <person name="Grossman A.R."/>
        </authorList>
    </citation>
    <scope>NUCLEOTIDE SEQUENCE [LARGE SCALE GENOMIC DNA]</scope>
    <source>
        <strain evidence="2">CC-503</strain>
    </source>
</reference>
<proteinExistence type="predicted"/>